<evidence type="ECO:0000313" key="8">
    <source>
        <dbReference type="Proteomes" id="UP000525078"/>
    </source>
</evidence>
<dbReference type="PROSITE" id="PS00061">
    <property type="entry name" value="ADH_SHORT"/>
    <property type="match status" value="1"/>
</dbReference>
<organism evidence="7 8">
    <name type="scientific">Cannabis sativa</name>
    <name type="common">Hemp</name>
    <name type="synonym">Marijuana</name>
    <dbReference type="NCBI Taxonomy" id="3483"/>
    <lineage>
        <taxon>Eukaryota</taxon>
        <taxon>Viridiplantae</taxon>
        <taxon>Streptophyta</taxon>
        <taxon>Embryophyta</taxon>
        <taxon>Tracheophyta</taxon>
        <taxon>Spermatophyta</taxon>
        <taxon>Magnoliopsida</taxon>
        <taxon>eudicotyledons</taxon>
        <taxon>Gunneridae</taxon>
        <taxon>Pentapetalae</taxon>
        <taxon>rosids</taxon>
        <taxon>fabids</taxon>
        <taxon>Rosales</taxon>
        <taxon>Cannabaceae</taxon>
        <taxon>Cannabis</taxon>
    </lineage>
</organism>
<proteinExistence type="inferred from homology"/>
<protein>
    <recommendedName>
        <fullName evidence="6">EF-hand domain-containing protein</fullName>
    </recommendedName>
</protein>
<dbReference type="InterPro" id="IPR023298">
    <property type="entry name" value="ATPase_P-typ_TM_dom_sf"/>
</dbReference>
<dbReference type="SMART" id="SM00831">
    <property type="entry name" value="Cation_ATPase_N"/>
    <property type="match status" value="1"/>
</dbReference>
<dbReference type="PANTHER" id="PTHR42898">
    <property type="entry name" value="TROPINONE REDUCTASE"/>
    <property type="match status" value="1"/>
</dbReference>
<dbReference type="Pfam" id="PF00690">
    <property type="entry name" value="Cation_ATPase_N"/>
    <property type="match status" value="1"/>
</dbReference>
<dbReference type="Pfam" id="PF13833">
    <property type="entry name" value="EF-hand_8"/>
    <property type="match status" value="1"/>
</dbReference>
<feature type="transmembrane region" description="Helical" evidence="5">
    <location>
        <begin position="303"/>
        <end position="327"/>
    </location>
</feature>
<comment type="similarity">
    <text evidence="4">Belongs to the short-chain dehydrogenases/reductases (SDR) family. SDR65C subfamily.</text>
</comment>
<evidence type="ECO:0000313" key="7">
    <source>
        <dbReference type="EMBL" id="KAF4387916.1"/>
    </source>
</evidence>
<dbReference type="Pfam" id="PF13561">
    <property type="entry name" value="adh_short_C2"/>
    <property type="match status" value="1"/>
</dbReference>
<feature type="transmembrane region" description="Helical" evidence="5">
    <location>
        <begin position="224"/>
        <end position="242"/>
    </location>
</feature>
<keyword evidence="5" id="KW-1133">Transmembrane helix</keyword>
<evidence type="ECO:0000256" key="2">
    <source>
        <dbReference type="ARBA" id="ARBA00022857"/>
    </source>
</evidence>
<dbReference type="Proteomes" id="UP000525078">
    <property type="component" value="Unassembled WGS sequence"/>
</dbReference>
<dbReference type="Gene3D" id="1.20.1110.10">
    <property type="entry name" value="Calcium-transporting ATPase, transmembrane domain"/>
    <property type="match status" value="1"/>
</dbReference>
<feature type="domain" description="EF-hand" evidence="6">
    <location>
        <begin position="118"/>
        <end position="153"/>
    </location>
</feature>
<dbReference type="Gene3D" id="1.10.238.10">
    <property type="entry name" value="EF-hand"/>
    <property type="match status" value="1"/>
</dbReference>
<gene>
    <name evidence="7" type="ORF">F8388_005533</name>
</gene>
<dbReference type="FunFam" id="3.40.50.720:FF:000084">
    <property type="entry name" value="Short-chain dehydrogenase reductase"/>
    <property type="match status" value="1"/>
</dbReference>
<dbReference type="EMBL" id="JAATIP010000037">
    <property type="protein sequence ID" value="KAF4387916.1"/>
    <property type="molecule type" value="Genomic_DNA"/>
</dbReference>
<reference evidence="7 8" key="1">
    <citation type="journal article" date="2020" name="bioRxiv">
        <title>Sequence and annotation of 42 cannabis genomes reveals extensive copy number variation in cannabinoid synthesis and pathogen resistance genes.</title>
        <authorList>
            <person name="Mckernan K.J."/>
            <person name="Helbert Y."/>
            <person name="Kane L.T."/>
            <person name="Ebling H."/>
            <person name="Zhang L."/>
            <person name="Liu B."/>
            <person name="Eaton Z."/>
            <person name="Mclaughlin S."/>
            <person name="Kingan S."/>
            <person name="Baybayan P."/>
            <person name="Concepcion G."/>
            <person name="Jordan M."/>
            <person name="Riva A."/>
            <person name="Barbazuk W."/>
            <person name="Harkins T."/>
        </authorList>
    </citation>
    <scope>NUCLEOTIDE SEQUENCE [LARGE SCALE GENOMIC DNA]</scope>
    <source>
        <strain evidence="8">cv. Jamaican Lion 4</strain>
        <tissue evidence="7">Leaf</tissue>
    </source>
</reference>
<dbReference type="InterPro" id="IPR018247">
    <property type="entry name" value="EF_Hand_1_Ca_BS"/>
</dbReference>
<dbReference type="InterPro" id="IPR045000">
    <property type="entry name" value="TR"/>
</dbReference>
<dbReference type="SUPFAM" id="SSF47473">
    <property type="entry name" value="EF-hand"/>
    <property type="match status" value="1"/>
</dbReference>
<dbReference type="InterPro" id="IPR002048">
    <property type="entry name" value="EF_hand_dom"/>
</dbReference>
<comment type="caution">
    <text evidence="7">The sequence shown here is derived from an EMBL/GenBank/DDBJ whole genome shotgun (WGS) entry which is preliminary data.</text>
</comment>
<dbReference type="InterPro" id="IPR002347">
    <property type="entry name" value="SDR_fam"/>
</dbReference>
<dbReference type="InterPro" id="IPR036291">
    <property type="entry name" value="NAD(P)-bd_dom_sf"/>
</dbReference>
<dbReference type="GO" id="GO:0016491">
    <property type="term" value="F:oxidoreductase activity"/>
    <property type="evidence" value="ECO:0007669"/>
    <property type="project" value="UniProtKB-KW"/>
</dbReference>
<dbReference type="InterPro" id="IPR020904">
    <property type="entry name" value="Sc_DH/Rdtase_CS"/>
</dbReference>
<evidence type="ECO:0000259" key="6">
    <source>
        <dbReference type="PROSITE" id="PS50222"/>
    </source>
</evidence>
<evidence type="ECO:0000256" key="5">
    <source>
        <dbReference type="SAM" id="Phobius"/>
    </source>
</evidence>
<keyword evidence="5" id="KW-0472">Membrane</keyword>
<keyword evidence="1" id="KW-0106">Calcium</keyword>
<name>A0A7J6GY83_CANSA</name>
<dbReference type="PROSITE" id="PS50222">
    <property type="entry name" value="EF_HAND_2"/>
    <property type="match status" value="1"/>
</dbReference>
<accession>A0A7J6GY83</accession>
<dbReference type="SUPFAM" id="SSF81665">
    <property type="entry name" value="Calcium ATPase, transmembrane domain M"/>
    <property type="match status" value="1"/>
</dbReference>
<dbReference type="Gene3D" id="3.40.50.720">
    <property type="entry name" value="NAD(P)-binding Rossmann-like Domain"/>
    <property type="match status" value="2"/>
</dbReference>
<keyword evidence="2" id="KW-0521">NADP</keyword>
<sequence>MEETTHSHRWSLDGMTALVTGGTSGIGYAIVEELCGLGAIVHTCSFNEAQLSECLSTWESKGFRVTGSVCDLLNPSQREELIHKNSVNGFELLMDKEKGLITLESLRSNATILGLQNMREDELVSMVSECDLDGDGALNQMEFCVFMFRLSPDLMEESWLWLEDVYPAWAKDIGECEERFWVSVRSGLKTDEIEKRRKIHGWNELEKHEGQLIWRLVLDQFNDTLVRILLATAVISFVLAWYDGEEEEKERKRAGRINNVGTTYIKPTLEYTAKDVSFLMGTNFEAAYNISQLAHPLLKASGIGSIVFVASVAGVLAVNVGSLYGAAKGAIIQLTKNLACEWAKDNIRINAVAPWFIRTPLVEPLFSEGFTKEVNARTPLGRIGEPKEVSSAVAFLCMPAASYITGQTVGVDGGMAVNGGLFS</sequence>
<evidence type="ECO:0000256" key="1">
    <source>
        <dbReference type="ARBA" id="ARBA00022837"/>
    </source>
</evidence>
<dbReference type="AlphaFoldDB" id="A0A7J6GY83"/>
<dbReference type="InterPro" id="IPR004014">
    <property type="entry name" value="ATPase_P-typ_cation-transptr_N"/>
</dbReference>
<dbReference type="Pfam" id="PF00106">
    <property type="entry name" value="adh_short"/>
    <property type="match status" value="1"/>
</dbReference>
<dbReference type="SUPFAM" id="SSF51735">
    <property type="entry name" value="NAD(P)-binding Rossmann-fold domains"/>
    <property type="match status" value="2"/>
</dbReference>
<dbReference type="InterPro" id="IPR011992">
    <property type="entry name" value="EF-hand-dom_pair"/>
</dbReference>
<evidence type="ECO:0000256" key="4">
    <source>
        <dbReference type="ARBA" id="ARBA00025714"/>
    </source>
</evidence>
<evidence type="ECO:0000256" key="3">
    <source>
        <dbReference type="ARBA" id="ARBA00023002"/>
    </source>
</evidence>
<dbReference type="GO" id="GO:0005509">
    <property type="term" value="F:calcium ion binding"/>
    <property type="evidence" value="ECO:0007669"/>
    <property type="project" value="InterPro"/>
</dbReference>
<dbReference type="PANTHER" id="PTHR42898:SF79">
    <property type="entry name" value="NAD(P)-BINDING ROSSMANN-FOLD PROTEIN"/>
    <property type="match status" value="1"/>
</dbReference>
<keyword evidence="3" id="KW-0560">Oxidoreductase</keyword>
<keyword evidence="5" id="KW-0812">Transmembrane</keyword>
<dbReference type="Gene3D" id="2.70.150.10">
    <property type="entry name" value="Calcium-transporting ATPase, cytoplasmic transduction domain A"/>
    <property type="match status" value="1"/>
</dbReference>
<dbReference type="PROSITE" id="PS00018">
    <property type="entry name" value="EF_HAND_1"/>
    <property type="match status" value="1"/>
</dbReference>